<dbReference type="EMBL" id="CAUJNA010001109">
    <property type="protein sequence ID" value="CAJ1384280.1"/>
    <property type="molecule type" value="Genomic_DNA"/>
</dbReference>
<comment type="caution">
    <text evidence="5">The sequence shown here is derived from an EMBL/GenBank/DDBJ whole genome shotgun (WGS) entry which is preliminary data.</text>
</comment>
<evidence type="ECO:0000256" key="1">
    <source>
        <dbReference type="ARBA" id="ARBA00022737"/>
    </source>
</evidence>
<dbReference type="NCBIfam" id="TIGR00756">
    <property type="entry name" value="PPR"/>
    <property type="match status" value="3"/>
</dbReference>
<sequence>MLSVLSRAPRALLRACAPTAKFLALSGRLGARHSSWELKPEREERRRSKNRSFEASEDTKQSCAEMQRLQREGRLREALDIYPTIQEPNPLVHTMALTICQKANWLEEAKEIWEKFPVEERDVIPYCIMINILGYSRRLREAEELYEEMESRNVELDLPAYTSIMNAYGQSGNIDKAKDLFQRVPKQAFEEAELRDKERCFLTLMTGHAKLGEYAGAREVFVDMLAKDVRPNRKHFNALISACARDALAETAQGVFDLMPQYGECPTLADWTALLACYRNDLAATRKVFEDMQAAGCQPDALAYCKLLEAHVLAEDGAGARALAEDLAANLPEKGTHPVLQRLVQRAERLP</sequence>
<proteinExistence type="predicted"/>
<evidence type="ECO:0000313" key="5">
    <source>
        <dbReference type="EMBL" id="CAJ1384280.1"/>
    </source>
</evidence>
<feature type="repeat" description="PPR" evidence="2">
    <location>
        <begin position="157"/>
        <end position="191"/>
    </location>
</feature>
<organism evidence="5 6">
    <name type="scientific">Effrenium voratum</name>
    <dbReference type="NCBI Taxonomy" id="2562239"/>
    <lineage>
        <taxon>Eukaryota</taxon>
        <taxon>Sar</taxon>
        <taxon>Alveolata</taxon>
        <taxon>Dinophyceae</taxon>
        <taxon>Suessiales</taxon>
        <taxon>Symbiodiniaceae</taxon>
        <taxon>Effrenium</taxon>
    </lineage>
</organism>
<feature type="repeat" description="PPR" evidence="2">
    <location>
        <begin position="197"/>
        <end position="231"/>
    </location>
</feature>
<evidence type="ECO:0000259" key="4">
    <source>
        <dbReference type="Pfam" id="PF17177"/>
    </source>
</evidence>
<dbReference type="PANTHER" id="PTHR47447:SF23">
    <property type="entry name" value="PENTACOTRIPEPTIDE-REPEAT REGION OF PRORP DOMAIN-CONTAINING PROTEIN"/>
    <property type="match status" value="1"/>
</dbReference>
<dbReference type="Gene3D" id="1.25.40.10">
    <property type="entry name" value="Tetratricopeptide repeat domain"/>
    <property type="match status" value="2"/>
</dbReference>
<dbReference type="PROSITE" id="PS51375">
    <property type="entry name" value="PPR"/>
    <property type="match status" value="4"/>
</dbReference>
<dbReference type="InterPro" id="IPR011990">
    <property type="entry name" value="TPR-like_helical_dom_sf"/>
</dbReference>
<dbReference type="AlphaFoldDB" id="A0AA36ICN7"/>
<feature type="domain" description="PROP1-like PPR" evidence="4">
    <location>
        <begin position="216"/>
        <end position="313"/>
    </location>
</feature>
<protein>
    <recommendedName>
        <fullName evidence="4">PROP1-like PPR domain-containing protein</fullName>
    </recommendedName>
</protein>
<name>A0AA36ICN7_9DINO</name>
<dbReference type="Pfam" id="PF13041">
    <property type="entry name" value="PPR_2"/>
    <property type="match status" value="1"/>
</dbReference>
<feature type="region of interest" description="Disordered" evidence="3">
    <location>
        <begin position="36"/>
        <end position="64"/>
    </location>
</feature>
<accession>A0AA36ICN7</accession>
<dbReference type="InterPro" id="IPR033443">
    <property type="entry name" value="PROP1-like_PPR_dom"/>
</dbReference>
<gene>
    <name evidence="5" type="ORF">EVOR1521_LOCUS11177</name>
</gene>
<feature type="repeat" description="PPR" evidence="2">
    <location>
        <begin position="232"/>
        <end position="266"/>
    </location>
</feature>
<keyword evidence="1" id="KW-0677">Repeat</keyword>
<dbReference type="PANTHER" id="PTHR47447">
    <property type="entry name" value="OS03G0856100 PROTEIN"/>
    <property type="match status" value="1"/>
</dbReference>
<reference evidence="5" key="1">
    <citation type="submission" date="2023-08" db="EMBL/GenBank/DDBJ databases">
        <authorList>
            <person name="Chen Y."/>
            <person name="Shah S."/>
            <person name="Dougan E. K."/>
            <person name="Thang M."/>
            <person name="Chan C."/>
        </authorList>
    </citation>
    <scope>NUCLEOTIDE SEQUENCE</scope>
</reference>
<dbReference type="Proteomes" id="UP001178507">
    <property type="component" value="Unassembled WGS sequence"/>
</dbReference>
<dbReference type="InterPro" id="IPR002885">
    <property type="entry name" value="PPR_rpt"/>
</dbReference>
<evidence type="ECO:0000256" key="2">
    <source>
        <dbReference type="PROSITE-ProRule" id="PRU00708"/>
    </source>
</evidence>
<dbReference type="Pfam" id="PF17177">
    <property type="entry name" value="PPR_long"/>
    <property type="match status" value="1"/>
</dbReference>
<feature type="compositionally biased region" description="Basic and acidic residues" evidence="3">
    <location>
        <begin position="36"/>
        <end position="60"/>
    </location>
</feature>
<dbReference type="SUPFAM" id="SSF48452">
    <property type="entry name" value="TPR-like"/>
    <property type="match status" value="1"/>
</dbReference>
<keyword evidence="6" id="KW-1185">Reference proteome</keyword>
<evidence type="ECO:0000313" key="6">
    <source>
        <dbReference type="Proteomes" id="UP001178507"/>
    </source>
</evidence>
<feature type="repeat" description="PPR" evidence="2">
    <location>
        <begin position="122"/>
        <end position="156"/>
    </location>
</feature>
<evidence type="ECO:0000256" key="3">
    <source>
        <dbReference type="SAM" id="MobiDB-lite"/>
    </source>
</evidence>